<protein>
    <submittedName>
        <fullName evidence="2">Uncharacterized protein</fullName>
    </submittedName>
</protein>
<dbReference type="AlphaFoldDB" id="A0A6S9JLD1"/>
<evidence type="ECO:0000313" key="2">
    <source>
        <dbReference type="EMBL" id="CAE0634912.1"/>
    </source>
</evidence>
<evidence type="ECO:0000256" key="1">
    <source>
        <dbReference type="SAM" id="MobiDB-lite"/>
    </source>
</evidence>
<accession>A0A6S9JLD1</accession>
<sequence>MGKYGDEKGSKKRKKKNDFQKEKRKEPISEAYFGFGASPSTGALPQGPGASRRRRLGLAPPLLQLPLLVLRRQLSHQRRHPPGDLVPDWRPLLVREAVRVRQIPILEVLAILPFVWDAHPAAAHGDHFVKASWVVLTQGIRSLPCYINPSLCHKFYSFGMHPRRVYNPSTKSLNFPPPERMCITLCHLTPARIHSAHKHNSRAFLFNLICILCPTSYCGDGMHCLAALAILTIGHSRSFHQVNNIFQQSEL</sequence>
<proteinExistence type="predicted"/>
<reference evidence="2" key="1">
    <citation type="submission" date="2021-01" db="EMBL/GenBank/DDBJ databases">
        <authorList>
            <person name="Corre E."/>
            <person name="Pelletier E."/>
            <person name="Niang G."/>
            <person name="Scheremetjew M."/>
            <person name="Finn R."/>
            <person name="Kale V."/>
            <person name="Holt S."/>
            <person name="Cochrane G."/>
            <person name="Meng A."/>
            <person name="Brown T."/>
            <person name="Cohen L."/>
        </authorList>
    </citation>
    <scope>NUCLEOTIDE SEQUENCE</scope>
    <source>
        <strain evidence="2">CCMP3107</strain>
    </source>
</reference>
<organism evidence="2">
    <name type="scientific">Heterosigma akashiwo</name>
    <name type="common">Chromophytic alga</name>
    <name type="synonym">Heterosigma carterae</name>
    <dbReference type="NCBI Taxonomy" id="2829"/>
    <lineage>
        <taxon>Eukaryota</taxon>
        <taxon>Sar</taxon>
        <taxon>Stramenopiles</taxon>
        <taxon>Ochrophyta</taxon>
        <taxon>Raphidophyceae</taxon>
        <taxon>Chattonellales</taxon>
        <taxon>Chattonellaceae</taxon>
        <taxon>Heterosigma</taxon>
    </lineage>
</organism>
<feature type="region of interest" description="Disordered" evidence="1">
    <location>
        <begin position="1"/>
        <end position="51"/>
    </location>
</feature>
<dbReference type="EMBL" id="HBIU01029590">
    <property type="protein sequence ID" value="CAE0634912.1"/>
    <property type="molecule type" value="Transcribed_RNA"/>
</dbReference>
<gene>
    <name evidence="2" type="ORF">HAKA00212_LOCUS13652</name>
</gene>
<name>A0A6S9JLD1_HETAK</name>
<feature type="compositionally biased region" description="Basic and acidic residues" evidence="1">
    <location>
        <begin position="17"/>
        <end position="28"/>
    </location>
</feature>